<dbReference type="PANTHER" id="PTHR11439">
    <property type="entry name" value="GAG-POL-RELATED RETROTRANSPOSON"/>
    <property type="match status" value="1"/>
</dbReference>
<accession>A0AAW2T5Z5</accession>
<dbReference type="EMBL" id="JACGWJ010000009">
    <property type="protein sequence ID" value="KAL0399825.1"/>
    <property type="molecule type" value="Genomic_DNA"/>
</dbReference>
<protein>
    <submittedName>
        <fullName evidence="1">Uncharacterized protein</fullName>
    </submittedName>
</protein>
<name>A0AAW2T5Z5_SESRA</name>
<sequence length="97" mass="10920">MAHTANEMIWLKDLLGELGFLYDEPLPMYCNNQAVIHIARGPVFHEKTKYIKVDCHFIREAVMSGRICTPFTPSSEQTADLFTKALGASSFSFYVAS</sequence>
<reference evidence="1" key="1">
    <citation type="submission" date="2020-06" db="EMBL/GenBank/DDBJ databases">
        <authorList>
            <person name="Li T."/>
            <person name="Hu X."/>
            <person name="Zhang T."/>
            <person name="Song X."/>
            <person name="Zhang H."/>
            <person name="Dai N."/>
            <person name="Sheng W."/>
            <person name="Hou X."/>
            <person name="Wei L."/>
        </authorList>
    </citation>
    <scope>NUCLEOTIDE SEQUENCE</scope>
    <source>
        <strain evidence="1">G02</strain>
        <tissue evidence="1">Leaf</tissue>
    </source>
</reference>
<comment type="caution">
    <text evidence="1">The sequence shown here is derived from an EMBL/GenBank/DDBJ whole genome shotgun (WGS) entry which is preliminary data.</text>
</comment>
<evidence type="ECO:0000313" key="1">
    <source>
        <dbReference type="EMBL" id="KAL0399825.1"/>
    </source>
</evidence>
<dbReference type="PANTHER" id="PTHR11439:SF484">
    <property type="entry name" value="REVERSE TRANSCRIPTASE TY1_COPIA-TYPE DOMAIN-CONTAINING PROTEIN"/>
    <property type="match status" value="1"/>
</dbReference>
<proteinExistence type="predicted"/>
<reference evidence="1" key="2">
    <citation type="journal article" date="2024" name="Plant">
        <title>Genomic evolution and insights into agronomic trait innovations of Sesamum species.</title>
        <authorList>
            <person name="Miao H."/>
            <person name="Wang L."/>
            <person name="Qu L."/>
            <person name="Liu H."/>
            <person name="Sun Y."/>
            <person name="Le M."/>
            <person name="Wang Q."/>
            <person name="Wei S."/>
            <person name="Zheng Y."/>
            <person name="Lin W."/>
            <person name="Duan Y."/>
            <person name="Cao H."/>
            <person name="Xiong S."/>
            <person name="Wang X."/>
            <person name="Wei L."/>
            <person name="Li C."/>
            <person name="Ma Q."/>
            <person name="Ju M."/>
            <person name="Zhao R."/>
            <person name="Li G."/>
            <person name="Mu C."/>
            <person name="Tian Q."/>
            <person name="Mei H."/>
            <person name="Zhang T."/>
            <person name="Gao T."/>
            <person name="Zhang H."/>
        </authorList>
    </citation>
    <scope>NUCLEOTIDE SEQUENCE</scope>
    <source>
        <strain evidence="1">G02</strain>
    </source>
</reference>
<gene>
    <name evidence="1" type="ORF">Sradi_2325800</name>
</gene>
<organism evidence="1">
    <name type="scientific">Sesamum radiatum</name>
    <name type="common">Black benniseed</name>
    <dbReference type="NCBI Taxonomy" id="300843"/>
    <lineage>
        <taxon>Eukaryota</taxon>
        <taxon>Viridiplantae</taxon>
        <taxon>Streptophyta</taxon>
        <taxon>Embryophyta</taxon>
        <taxon>Tracheophyta</taxon>
        <taxon>Spermatophyta</taxon>
        <taxon>Magnoliopsida</taxon>
        <taxon>eudicotyledons</taxon>
        <taxon>Gunneridae</taxon>
        <taxon>Pentapetalae</taxon>
        <taxon>asterids</taxon>
        <taxon>lamiids</taxon>
        <taxon>Lamiales</taxon>
        <taxon>Pedaliaceae</taxon>
        <taxon>Sesamum</taxon>
    </lineage>
</organism>
<dbReference type="CDD" id="cd09272">
    <property type="entry name" value="RNase_HI_RT_Ty1"/>
    <property type="match status" value="1"/>
</dbReference>
<dbReference type="AlphaFoldDB" id="A0AAW2T5Z5"/>